<evidence type="ECO:0000313" key="2">
    <source>
        <dbReference type="Proteomes" id="UP001497680"/>
    </source>
</evidence>
<reference evidence="1 2" key="1">
    <citation type="journal article" date="2022" name="New Phytol.">
        <title>Ecological generalism drives hyperdiversity of secondary metabolite gene clusters in xylarialean endophytes.</title>
        <authorList>
            <person name="Franco M.E.E."/>
            <person name="Wisecaver J.H."/>
            <person name="Arnold A.E."/>
            <person name="Ju Y.M."/>
            <person name="Slot J.C."/>
            <person name="Ahrendt S."/>
            <person name="Moore L.P."/>
            <person name="Eastman K.E."/>
            <person name="Scott K."/>
            <person name="Konkel Z."/>
            <person name="Mondo S.J."/>
            <person name="Kuo A."/>
            <person name="Hayes R.D."/>
            <person name="Haridas S."/>
            <person name="Andreopoulos B."/>
            <person name="Riley R."/>
            <person name="LaButti K."/>
            <person name="Pangilinan J."/>
            <person name="Lipzen A."/>
            <person name="Amirebrahimi M."/>
            <person name="Yan J."/>
            <person name="Adam C."/>
            <person name="Keymanesh K."/>
            <person name="Ng V."/>
            <person name="Louie K."/>
            <person name="Northen T."/>
            <person name="Drula E."/>
            <person name="Henrissat B."/>
            <person name="Hsieh H.M."/>
            <person name="Youens-Clark K."/>
            <person name="Lutzoni F."/>
            <person name="Miadlikowska J."/>
            <person name="Eastwood D.C."/>
            <person name="Hamelin R.C."/>
            <person name="Grigoriev I.V."/>
            <person name="U'Ren J.M."/>
        </authorList>
    </citation>
    <scope>NUCLEOTIDE SEQUENCE [LARGE SCALE GENOMIC DNA]</scope>
    <source>
        <strain evidence="1 2">ER1909</strain>
    </source>
</reference>
<comment type="caution">
    <text evidence="1">The sequence shown here is derived from an EMBL/GenBank/DDBJ whole genome shotgun (WGS) entry which is preliminary data.</text>
</comment>
<sequence length="287" mass="31591">MDKCWFVLRQSHYPPPETEYGEDGRVRQVGAICLGDLIPSLKRLDHRINETSPEPYPFDMPIYTTSSGKLTWTITTPQEYSLSGTLGAPVAALLGCTVSADIELALKKSIRRYSDIEFVDTTIIQPKRSYIDSILENADVSKWIKENRTLGAWRMYMVSGLIIARGSKSSETTESRGTLISGGPRIDMPAIAEAGLTLSSSTEKELSTSVENQSDFIWAVRLTKISKGVLDSTWMPETYTKGTTFGAEEAKINVDKTLATEEDFGQMDIIHTQGGGTFVLGSDSIAK</sequence>
<dbReference type="EMBL" id="MU394442">
    <property type="protein sequence ID" value="KAI6080455.1"/>
    <property type="molecule type" value="Genomic_DNA"/>
</dbReference>
<organism evidence="1 2">
    <name type="scientific">Hypoxylon rubiginosum</name>
    <dbReference type="NCBI Taxonomy" id="110542"/>
    <lineage>
        <taxon>Eukaryota</taxon>
        <taxon>Fungi</taxon>
        <taxon>Dikarya</taxon>
        <taxon>Ascomycota</taxon>
        <taxon>Pezizomycotina</taxon>
        <taxon>Sordariomycetes</taxon>
        <taxon>Xylariomycetidae</taxon>
        <taxon>Xylariales</taxon>
        <taxon>Hypoxylaceae</taxon>
        <taxon>Hypoxylon</taxon>
    </lineage>
</organism>
<proteinExistence type="predicted"/>
<evidence type="ECO:0000313" key="1">
    <source>
        <dbReference type="EMBL" id="KAI6080455.1"/>
    </source>
</evidence>
<dbReference type="Proteomes" id="UP001497680">
    <property type="component" value="Unassembled WGS sequence"/>
</dbReference>
<gene>
    <name evidence="1" type="ORF">F4821DRAFT_251479</name>
</gene>
<accession>A0ACC0CJA2</accession>
<name>A0ACC0CJA2_9PEZI</name>
<keyword evidence="2" id="KW-1185">Reference proteome</keyword>
<protein>
    <submittedName>
        <fullName evidence="1">Uncharacterized protein</fullName>
    </submittedName>
</protein>